<dbReference type="GO" id="GO:0016020">
    <property type="term" value="C:membrane"/>
    <property type="evidence" value="ECO:0007669"/>
    <property type="project" value="GOC"/>
</dbReference>
<feature type="transmembrane region" description="Helical" evidence="8">
    <location>
        <begin position="20"/>
        <end position="39"/>
    </location>
</feature>
<keyword evidence="8" id="KW-1133">Transmembrane helix</keyword>
<keyword evidence="4 7" id="KW-0378">Hydrolase</keyword>
<keyword evidence="6" id="KW-0862">Zinc</keyword>
<dbReference type="PANTHER" id="PTHR12670">
    <property type="entry name" value="CERAMIDASE"/>
    <property type="match status" value="1"/>
</dbReference>
<comment type="cofactor">
    <cofactor evidence="6">
        <name>Zn(2+)</name>
        <dbReference type="ChEBI" id="CHEBI:29105"/>
    </cofactor>
    <text evidence="6">Binds 1 zinc ion per subunit.</text>
</comment>
<protein>
    <recommendedName>
        <fullName evidence="3 7">Neutral ceramidase</fullName>
        <ecNumber evidence="2 7">3.5.1.23</ecNumber>
    </recommendedName>
</protein>
<evidence type="ECO:0000256" key="1">
    <source>
        <dbReference type="ARBA" id="ARBA00009835"/>
    </source>
</evidence>
<dbReference type="Pfam" id="PF17048">
    <property type="entry name" value="Ceramidse_alk_C"/>
    <property type="match status" value="1"/>
</dbReference>
<evidence type="ECO:0000259" key="10">
    <source>
        <dbReference type="Pfam" id="PF17048"/>
    </source>
</evidence>
<dbReference type="GO" id="GO:0046512">
    <property type="term" value="P:sphingosine biosynthetic process"/>
    <property type="evidence" value="ECO:0007669"/>
    <property type="project" value="TreeGrafter"/>
</dbReference>
<keyword evidence="8" id="KW-0812">Transmembrane</keyword>
<proteinExistence type="inferred from homology"/>
<dbReference type="GO" id="GO:0042759">
    <property type="term" value="P:long-chain fatty acid biosynthetic process"/>
    <property type="evidence" value="ECO:0007669"/>
    <property type="project" value="TreeGrafter"/>
</dbReference>
<feature type="domain" description="Neutral/alkaline non-lysosomal ceramidase N-terminal" evidence="9">
    <location>
        <begin position="43"/>
        <end position="552"/>
    </location>
</feature>
<comment type="similarity">
    <text evidence="1 7">Belongs to the neutral ceramidase family.</text>
</comment>
<evidence type="ECO:0000256" key="5">
    <source>
        <dbReference type="PIRSR" id="PIRSR606823-1"/>
    </source>
</evidence>
<dbReference type="GO" id="GO:0046514">
    <property type="term" value="P:ceramide catabolic process"/>
    <property type="evidence" value="ECO:0007669"/>
    <property type="project" value="InterPro"/>
</dbReference>
<dbReference type="GO" id="GO:0005576">
    <property type="term" value="C:extracellular region"/>
    <property type="evidence" value="ECO:0007669"/>
    <property type="project" value="TreeGrafter"/>
</dbReference>
<evidence type="ECO:0000313" key="12">
    <source>
        <dbReference type="Proteomes" id="UP001353858"/>
    </source>
</evidence>
<reference evidence="12" key="1">
    <citation type="submission" date="2023-01" db="EMBL/GenBank/DDBJ databases">
        <title>Key to firefly adult light organ development and bioluminescence: homeobox transcription factors regulate luciferase expression and transportation to peroxisome.</title>
        <authorList>
            <person name="Fu X."/>
        </authorList>
    </citation>
    <scope>NUCLEOTIDE SEQUENCE [LARGE SCALE GENOMIC DNA]</scope>
</reference>
<gene>
    <name evidence="11" type="ORF">RN001_004789</name>
</gene>
<feature type="binding site" evidence="6">
    <location>
        <position position="133"/>
    </location>
    <ligand>
        <name>Zn(2+)</name>
        <dbReference type="ChEBI" id="CHEBI:29105"/>
    </ligand>
</feature>
<comment type="catalytic activity">
    <reaction evidence="7">
        <text>an N-acylsphing-4-enine + H2O = sphing-4-enine + a fatty acid</text>
        <dbReference type="Rhea" id="RHEA:20856"/>
        <dbReference type="ChEBI" id="CHEBI:15377"/>
        <dbReference type="ChEBI" id="CHEBI:28868"/>
        <dbReference type="ChEBI" id="CHEBI:52639"/>
        <dbReference type="ChEBI" id="CHEBI:57756"/>
        <dbReference type="EC" id="3.5.1.23"/>
    </reaction>
</comment>
<feature type="active site" description="Nucleophile" evidence="5">
    <location>
        <position position="294"/>
    </location>
</feature>
<evidence type="ECO:0000256" key="2">
    <source>
        <dbReference type="ARBA" id="ARBA00011891"/>
    </source>
</evidence>
<organism evidence="11 12">
    <name type="scientific">Aquatica leii</name>
    <dbReference type="NCBI Taxonomy" id="1421715"/>
    <lineage>
        <taxon>Eukaryota</taxon>
        <taxon>Metazoa</taxon>
        <taxon>Ecdysozoa</taxon>
        <taxon>Arthropoda</taxon>
        <taxon>Hexapoda</taxon>
        <taxon>Insecta</taxon>
        <taxon>Pterygota</taxon>
        <taxon>Neoptera</taxon>
        <taxon>Endopterygota</taxon>
        <taxon>Coleoptera</taxon>
        <taxon>Polyphaga</taxon>
        <taxon>Elateriformia</taxon>
        <taxon>Elateroidea</taxon>
        <taxon>Lampyridae</taxon>
        <taxon>Luciolinae</taxon>
        <taxon>Aquatica</taxon>
    </lineage>
</organism>
<evidence type="ECO:0000256" key="4">
    <source>
        <dbReference type="ARBA" id="ARBA00022801"/>
    </source>
</evidence>
<evidence type="ECO:0000256" key="7">
    <source>
        <dbReference type="RuleBase" id="RU366019"/>
    </source>
</evidence>
<evidence type="ECO:0000313" key="11">
    <source>
        <dbReference type="EMBL" id="KAK4881470.1"/>
    </source>
</evidence>
<comment type="caution">
    <text evidence="11">The sequence shown here is derived from an EMBL/GenBank/DDBJ whole genome shotgun (WGS) entry which is preliminary data.</text>
</comment>
<dbReference type="AlphaFoldDB" id="A0AAN7P5T0"/>
<feature type="binding site" evidence="6">
    <location>
        <position position="523"/>
    </location>
    <ligand>
        <name>Zn(2+)</name>
        <dbReference type="ChEBI" id="CHEBI:29105"/>
    </ligand>
</feature>
<dbReference type="InterPro" id="IPR031329">
    <property type="entry name" value="NEUT/ALK_ceramidase_N"/>
</dbReference>
<name>A0AAN7P5T0_9COLE</name>
<feature type="domain" description="Neutral/alkaline non-lysosomal ceramidase C-terminal" evidence="10">
    <location>
        <begin position="555"/>
        <end position="714"/>
    </location>
</feature>
<sequence length="715" mass="79752">MDVYGCVHSFFKQIRMHLQAFINTFQIGGIFILNFLFVINADYRVGIGISDITGPIGQIGFLGYGNPFQKGSGLHLRQYARAFVIKKDLQCVAFVSIDTTMTGFGLRKQVLSTLQKNYGSLYNDQNFVISATHTHCVPGGFMMDLLYDLPSFGFVQETFDSLHNGIVQAVIKAHNSIQDANIFVTKGTILNVNVNRSPLAYLLNPKTERDKYSYDVDKELTQLKFIASPSNKLLGVLHWFPVHPTSMNNTNRLVSSDNVGYASILFEQHFNKDTPIGNGPFVAAFASSNLGDVSPNIKGPICISTGNPCDDVTSTCDGKSQHCIASGPGIDMFESTKIIGEKLFKKGLELLHSNQSREIDGPLEYRHRYVNMPIQVANFTYPNGTETKVRGCLSAMGYAFAAGTTDGPGAFNFKQGSKTQNPMWNFIRNLVAEPTKDDIACHYPKPIFLTTGRIKVPYRWQPQTVSIQIILLGDVAIASVPGEFTTMAGRRLKQTIATTVATYSKLSTKDVVIAGLSNIYSSYIATPEEYELQRYEAASTIFGPHTLTIYLNVYNNLIKSMLNGEPLDTDPEPEDISNKVLSFALPVWFDLPLVGYRFGDCRVQPPSTAKRGTTVSAIFVSGNPRNNLMRGKTFLTIERWIKEKWVVVATDSNWETKFIWKNVFFISAYSQATIEWYIDKNIPIGIYRICHFGHYKSLNGEIIPYIGATRKFNVV</sequence>
<dbReference type="InterPro" id="IPR031331">
    <property type="entry name" value="NEUT/ALK_ceramidase_C"/>
</dbReference>
<evidence type="ECO:0000259" key="9">
    <source>
        <dbReference type="Pfam" id="PF04734"/>
    </source>
</evidence>
<keyword evidence="12" id="KW-1185">Reference proteome</keyword>
<dbReference type="EC" id="3.5.1.23" evidence="2 7"/>
<dbReference type="InterPro" id="IPR006823">
    <property type="entry name" value="Ceramidase_alk"/>
</dbReference>
<dbReference type="Proteomes" id="UP001353858">
    <property type="component" value="Unassembled WGS sequence"/>
</dbReference>
<keyword evidence="7" id="KW-0746">Sphingolipid metabolism</keyword>
<accession>A0AAN7P5T0</accession>
<dbReference type="Gene3D" id="2.60.40.2300">
    <property type="entry name" value="Neutral/alkaline non-lysosomal ceramidase, C-terminal domain"/>
    <property type="match status" value="1"/>
</dbReference>
<keyword evidence="7" id="KW-0443">Lipid metabolism</keyword>
<dbReference type="GO" id="GO:0046872">
    <property type="term" value="F:metal ion binding"/>
    <property type="evidence" value="ECO:0007669"/>
    <property type="project" value="UniProtKB-KW"/>
</dbReference>
<keyword evidence="8" id="KW-0472">Membrane</keyword>
<evidence type="ECO:0000256" key="8">
    <source>
        <dbReference type="SAM" id="Phobius"/>
    </source>
</evidence>
<dbReference type="InterPro" id="IPR038445">
    <property type="entry name" value="NCDase_C_sf"/>
</dbReference>
<dbReference type="EMBL" id="JARPUR010000002">
    <property type="protein sequence ID" value="KAK4881470.1"/>
    <property type="molecule type" value="Genomic_DNA"/>
</dbReference>
<feature type="binding site" evidence="6">
    <location>
        <position position="243"/>
    </location>
    <ligand>
        <name>Zn(2+)</name>
        <dbReference type="ChEBI" id="CHEBI:29105"/>
    </ligand>
</feature>
<evidence type="ECO:0000256" key="3">
    <source>
        <dbReference type="ARBA" id="ARBA00019235"/>
    </source>
</evidence>
<dbReference type="Pfam" id="PF04734">
    <property type="entry name" value="Ceramidase_alk"/>
    <property type="match status" value="1"/>
</dbReference>
<evidence type="ECO:0000256" key="6">
    <source>
        <dbReference type="PIRSR" id="PIRSR606823-2"/>
    </source>
</evidence>
<dbReference type="GO" id="GO:0017040">
    <property type="term" value="F:N-acylsphingosine amidohydrolase activity"/>
    <property type="evidence" value="ECO:0007669"/>
    <property type="project" value="UniProtKB-UniRule"/>
</dbReference>
<keyword evidence="6" id="KW-0479">Metal-binding</keyword>
<dbReference type="PANTHER" id="PTHR12670:SF1">
    <property type="entry name" value="NEUTRAL CERAMIDASE"/>
    <property type="match status" value="1"/>
</dbReference>
<feature type="binding site" evidence="6">
    <location>
        <position position="483"/>
    </location>
    <ligand>
        <name>Zn(2+)</name>
        <dbReference type="ChEBI" id="CHEBI:29105"/>
    </ligand>
</feature>